<comment type="caution">
    <text evidence="5">The sequence shown here is derived from an EMBL/GenBank/DDBJ whole genome shotgun (WGS) entry which is preliminary data.</text>
</comment>
<dbReference type="PANTHER" id="PTHR30231">
    <property type="entry name" value="DNA POLYMERASE III SUBUNIT EPSILON"/>
    <property type="match status" value="1"/>
</dbReference>
<dbReference type="Gene3D" id="3.30.420.10">
    <property type="entry name" value="Ribonuclease H-like superfamily/Ribonuclease H"/>
    <property type="match status" value="1"/>
</dbReference>
<organism evidence="5">
    <name type="scientific">freshwater metagenome</name>
    <dbReference type="NCBI Taxonomy" id="449393"/>
    <lineage>
        <taxon>unclassified sequences</taxon>
        <taxon>metagenomes</taxon>
        <taxon>ecological metagenomes</taxon>
    </lineage>
</organism>
<sequence length="193" mass="21457">MNQPPSPAQANFAIVDIETTGLRVADDAILQIAVVLQDWNSEPTHSWSTYVRPSRWLSRDLGPHHVHGISRRHLVFASTPTKAMQKFADLTAGRIVVAHNAEFDTSFLRTAAAQQNIDLHWQGVVCTLKLSRKLDPQRQQTHKLATLCERYGIDLIHAHDALHDATATAQLLPHLLRGNGVSDTEGIQPFLLT</sequence>
<dbReference type="EMBL" id="JNSL01000069">
    <property type="protein sequence ID" value="KGA17057.1"/>
    <property type="molecule type" value="Genomic_DNA"/>
</dbReference>
<dbReference type="SUPFAM" id="SSF53098">
    <property type="entry name" value="Ribonuclease H-like"/>
    <property type="match status" value="1"/>
</dbReference>
<evidence type="ECO:0000256" key="3">
    <source>
        <dbReference type="ARBA" id="ARBA00022839"/>
    </source>
</evidence>
<dbReference type="InterPro" id="IPR036397">
    <property type="entry name" value="RNaseH_sf"/>
</dbReference>
<dbReference type="FunFam" id="3.30.420.10:FF:000045">
    <property type="entry name" value="3'-5' exonuclease DinG"/>
    <property type="match status" value="1"/>
</dbReference>
<dbReference type="PANTHER" id="PTHR30231:SF4">
    <property type="entry name" value="PROTEIN NEN2"/>
    <property type="match status" value="1"/>
</dbReference>
<keyword evidence="2" id="KW-0378">Hydrolase</keyword>
<dbReference type="Pfam" id="PF00929">
    <property type="entry name" value="RNase_T"/>
    <property type="match status" value="1"/>
</dbReference>
<dbReference type="AlphaFoldDB" id="A0A094Q120"/>
<evidence type="ECO:0000313" key="5">
    <source>
        <dbReference type="EMBL" id="KGA17057.1"/>
    </source>
</evidence>
<dbReference type="InterPro" id="IPR013520">
    <property type="entry name" value="Ribonucl_H"/>
</dbReference>
<dbReference type="GO" id="GO:0003676">
    <property type="term" value="F:nucleic acid binding"/>
    <property type="evidence" value="ECO:0007669"/>
    <property type="project" value="InterPro"/>
</dbReference>
<feature type="domain" description="Exonuclease" evidence="4">
    <location>
        <begin position="11"/>
        <end position="181"/>
    </location>
</feature>
<proteinExistence type="predicted"/>
<dbReference type="InterPro" id="IPR012337">
    <property type="entry name" value="RNaseH-like_sf"/>
</dbReference>
<evidence type="ECO:0000256" key="2">
    <source>
        <dbReference type="ARBA" id="ARBA00022801"/>
    </source>
</evidence>
<evidence type="ECO:0000256" key="1">
    <source>
        <dbReference type="ARBA" id="ARBA00022722"/>
    </source>
</evidence>
<evidence type="ECO:0000259" key="4">
    <source>
        <dbReference type="SMART" id="SM00479"/>
    </source>
</evidence>
<dbReference type="CDD" id="cd06127">
    <property type="entry name" value="DEDDh"/>
    <property type="match status" value="1"/>
</dbReference>
<keyword evidence="3" id="KW-0269">Exonuclease</keyword>
<accession>A0A094Q120</accession>
<dbReference type="SMART" id="SM00479">
    <property type="entry name" value="EXOIII"/>
    <property type="match status" value="1"/>
</dbReference>
<name>A0A094Q120_9ZZZZ</name>
<gene>
    <name evidence="5" type="ORF">GM51_11165</name>
</gene>
<dbReference type="GO" id="GO:0008408">
    <property type="term" value="F:3'-5' exonuclease activity"/>
    <property type="evidence" value="ECO:0007669"/>
    <property type="project" value="TreeGrafter"/>
</dbReference>
<keyword evidence="1" id="KW-0540">Nuclease</keyword>
<protein>
    <recommendedName>
        <fullName evidence="4">Exonuclease domain-containing protein</fullName>
    </recommendedName>
</protein>
<reference evidence="5" key="1">
    <citation type="submission" date="2014-06" db="EMBL/GenBank/DDBJ databases">
        <title>Key roles for freshwater Actinobacteria revealed by deep metagenomic sequencing.</title>
        <authorList>
            <person name="Ghai R."/>
            <person name="Mizuno C.M."/>
            <person name="Picazo A."/>
            <person name="Camacho A."/>
            <person name="Rodriguez-Valera F."/>
        </authorList>
    </citation>
    <scope>NUCLEOTIDE SEQUENCE</scope>
</reference>